<dbReference type="NCBIfam" id="TIGR02937">
    <property type="entry name" value="sigma70-ECF"/>
    <property type="match status" value="1"/>
</dbReference>
<keyword evidence="7" id="KW-0472">Membrane</keyword>
<keyword evidence="12" id="KW-1185">Reference proteome</keyword>
<feature type="transmembrane region" description="Helical" evidence="7">
    <location>
        <begin position="255"/>
        <end position="277"/>
    </location>
</feature>
<dbReference type="InterPro" id="IPR013325">
    <property type="entry name" value="RNA_pol_sigma_r2"/>
</dbReference>
<accession>A0ABS5M6E6</accession>
<evidence type="ECO:0000256" key="2">
    <source>
        <dbReference type="ARBA" id="ARBA00023015"/>
    </source>
</evidence>
<evidence type="ECO:0000313" key="12">
    <source>
        <dbReference type="Proteomes" id="UP000811492"/>
    </source>
</evidence>
<feature type="compositionally biased region" description="Low complexity" evidence="6">
    <location>
        <begin position="457"/>
        <end position="482"/>
    </location>
</feature>
<evidence type="ECO:0000313" key="11">
    <source>
        <dbReference type="EMBL" id="MBS3182751.1"/>
    </source>
</evidence>
<dbReference type="Gene3D" id="1.10.10.10">
    <property type="entry name" value="Winged helix-like DNA-binding domain superfamily/Winged helix DNA-binding domain"/>
    <property type="match status" value="1"/>
</dbReference>
<evidence type="ECO:0000259" key="8">
    <source>
        <dbReference type="Pfam" id="PF04542"/>
    </source>
</evidence>
<dbReference type="InterPro" id="IPR013249">
    <property type="entry name" value="RNA_pol_sigma70_r4_t2"/>
</dbReference>
<dbReference type="InterPro" id="IPR039425">
    <property type="entry name" value="RNA_pol_sigma-70-like"/>
</dbReference>
<keyword evidence="5" id="KW-0804">Transcription</keyword>
<dbReference type="InterPro" id="IPR013324">
    <property type="entry name" value="RNA_pol_sigma_r3/r4-like"/>
</dbReference>
<evidence type="ECO:0000256" key="7">
    <source>
        <dbReference type="SAM" id="Phobius"/>
    </source>
</evidence>
<feature type="domain" description="RNA polymerase sigma factor 70 region 4 type 2" evidence="9">
    <location>
        <begin position="139"/>
        <end position="190"/>
    </location>
</feature>
<dbReference type="RefSeq" id="WP_211649745.1">
    <property type="nucleotide sequence ID" value="NZ_JAFEVO010000001.1"/>
</dbReference>
<feature type="compositionally biased region" description="Acidic residues" evidence="6">
    <location>
        <begin position="358"/>
        <end position="368"/>
    </location>
</feature>
<feature type="compositionally biased region" description="Basic and acidic residues" evidence="6">
    <location>
        <begin position="376"/>
        <end position="391"/>
    </location>
</feature>
<evidence type="ECO:0000259" key="10">
    <source>
        <dbReference type="Pfam" id="PF13490"/>
    </source>
</evidence>
<evidence type="ECO:0000256" key="4">
    <source>
        <dbReference type="ARBA" id="ARBA00023125"/>
    </source>
</evidence>
<comment type="similarity">
    <text evidence="1">Belongs to the sigma-70 factor family. ECF subfamily.</text>
</comment>
<keyword evidence="7" id="KW-0812">Transmembrane</keyword>
<organism evidence="11 12">
    <name type="scientific">Leucobacter manosquensis</name>
    <dbReference type="NCBI Taxonomy" id="2810611"/>
    <lineage>
        <taxon>Bacteria</taxon>
        <taxon>Bacillati</taxon>
        <taxon>Actinomycetota</taxon>
        <taxon>Actinomycetes</taxon>
        <taxon>Micrococcales</taxon>
        <taxon>Microbacteriaceae</taxon>
        <taxon>Leucobacter</taxon>
    </lineage>
</organism>
<protein>
    <submittedName>
        <fullName evidence="11">Sigma-70 family RNA polymerase sigma factor</fullName>
    </submittedName>
</protein>
<sequence length="615" mass="62759">MHRGALRHRNIGSAKGDEIVADQQHDSDEDLLSAYRAGDSAALAVLWERHVRPAIVAARSIAPSLDAEDVVSDAYLKIIESIEKGRGPHGAFRPYLYRVVQSVAADKLRSPETHVAELHESHEIPEADPWEDHAFDRNAAAQAFNSLSERWQSVLWYTEVEGLPPREAAQLLGIKPNAVSALASRAREALASAWVEAHVQRELASAECESTLQDLQRYQRGKLTSARSRAVQAHLQTCRSCAAAADEVALLNRKLALILATIFVGGGSATALLGGFTGSTPAAASTGGTIRKHLSSAPARTAVIAGATIVGIAAVVTAALALSASSAPVAATGSGITAAAPGSSSDAADAPLGGGAESDSDSDSDSDSGDGGSESSDQREHTGADDDRRAFVEILGVEPAPGPGPSEGPDPAGDESGDSRGTGDASADGSGSVDGDSTGTASSDGSGASGSAGGADAGATGAHTAASTADADASGGADADAGGDSGGEPVDDADPTLLVGFACYAENPDQGFVLTGTSSTAGALQARITQLPTTAPVLLIAYPSVQDPSGVVFENVFTGTDPDPNPWWWTPSLTPLSQWDGLHDAPITDVMIEMRLLSLDGRHSPWTTVTPDTTC</sequence>
<dbReference type="SUPFAM" id="SSF88659">
    <property type="entry name" value="Sigma3 and sigma4 domains of RNA polymerase sigma factors"/>
    <property type="match status" value="1"/>
</dbReference>
<evidence type="ECO:0000256" key="5">
    <source>
        <dbReference type="ARBA" id="ARBA00023163"/>
    </source>
</evidence>
<evidence type="ECO:0000256" key="6">
    <source>
        <dbReference type="SAM" id="MobiDB-lite"/>
    </source>
</evidence>
<dbReference type="InterPro" id="IPR014284">
    <property type="entry name" value="RNA_pol_sigma-70_dom"/>
</dbReference>
<dbReference type="InterPro" id="IPR036388">
    <property type="entry name" value="WH-like_DNA-bd_sf"/>
</dbReference>
<dbReference type="EMBL" id="JAFEVO010000001">
    <property type="protein sequence ID" value="MBS3182751.1"/>
    <property type="molecule type" value="Genomic_DNA"/>
</dbReference>
<feature type="region of interest" description="Disordered" evidence="6">
    <location>
        <begin position="333"/>
        <end position="493"/>
    </location>
</feature>
<dbReference type="Proteomes" id="UP000811492">
    <property type="component" value="Unassembled WGS sequence"/>
</dbReference>
<feature type="compositionally biased region" description="Gly residues" evidence="6">
    <location>
        <begin position="447"/>
        <end position="456"/>
    </location>
</feature>
<gene>
    <name evidence="11" type="ORF">JSQ98_11210</name>
</gene>
<dbReference type="PANTHER" id="PTHR43133:SF8">
    <property type="entry name" value="RNA POLYMERASE SIGMA FACTOR HI_1459-RELATED"/>
    <property type="match status" value="1"/>
</dbReference>
<evidence type="ECO:0000256" key="1">
    <source>
        <dbReference type="ARBA" id="ARBA00010641"/>
    </source>
</evidence>
<dbReference type="SUPFAM" id="SSF88946">
    <property type="entry name" value="Sigma2 domain of RNA polymerase sigma factors"/>
    <property type="match status" value="1"/>
</dbReference>
<dbReference type="InterPro" id="IPR007627">
    <property type="entry name" value="RNA_pol_sigma70_r2"/>
</dbReference>
<evidence type="ECO:0000256" key="3">
    <source>
        <dbReference type="ARBA" id="ARBA00023082"/>
    </source>
</evidence>
<keyword evidence="4" id="KW-0238">DNA-binding</keyword>
<name>A0ABS5M6E6_9MICO</name>
<reference evidence="11 12" key="1">
    <citation type="submission" date="2021-02" db="EMBL/GenBank/DDBJ databases">
        <title>Draft genome and description of Leucobacter sp nov strain Marseille-Q4368.</title>
        <authorList>
            <person name="Boxberger M."/>
            <person name="La Scola B."/>
        </authorList>
    </citation>
    <scope>NUCLEOTIDE SEQUENCE [LARGE SCALE GENOMIC DNA]</scope>
    <source>
        <strain evidence="11 12">Marseille-Q4368</strain>
    </source>
</reference>
<keyword evidence="7" id="KW-1133">Transmembrane helix</keyword>
<evidence type="ECO:0000259" key="9">
    <source>
        <dbReference type="Pfam" id="PF08281"/>
    </source>
</evidence>
<comment type="caution">
    <text evidence="11">The sequence shown here is derived from an EMBL/GenBank/DDBJ whole genome shotgun (WGS) entry which is preliminary data.</text>
</comment>
<feature type="compositionally biased region" description="Low complexity" evidence="6">
    <location>
        <begin position="422"/>
        <end position="446"/>
    </location>
</feature>
<dbReference type="Gene3D" id="1.10.1740.10">
    <property type="match status" value="1"/>
</dbReference>
<feature type="domain" description="RNA polymerase sigma-70 region 2" evidence="8">
    <location>
        <begin position="46"/>
        <end position="110"/>
    </location>
</feature>
<dbReference type="Pfam" id="PF13490">
    <property type="entry name" value="zf-HC2"/>
    <property type="match status" value="1"/>
</dbReference>
<feature type="domain" description="Putative zinc-finger" evidence="10">
    <location>
        <begin position="208"/>
        <end position="242"/>
    </location>
</feature>
<dbReference type="InterPro" id="IPR027383">
    <property type="entry name" value="Znf_put"/>
</dbReference>
<feature type="compositionally biased region" description="Low complexity" evidence="6">
    <location>
        <begin position="338"/>
        <end position="351"/>
    </location>
</feature>
<keyword evidence="2" id="KW-0805">Transcription regulation</keyword>
<dbReference type="Pfam" id="PF08281">
    <property type="entry name" value="Sigma70_r4_2"/>
    <property type="match status" value="1"/>
</dbReference>
<dbReference type="PANTHER" id="PTHR43133">
    <property type="entry name" value="RNA POLYMERASE ECF-TYPE SIGMA FACTO"/>
    <property type="match status" value="1"/>
</dbReference>
<proteinExistence type="inferred from homology"/>
<keyword evidence="3" id="KW-0731">Sigma factor</keyword>
<dbReference type="Pfam" id="PF04542">
    <property type="entry name" value="Sigma70_r2"/>
    <property type="match status" value="1"/>
</dbReference>
<feature type="transmembrane region" description="Helical" evidence="7">
    <location>
        <begin position="297"/>
        <end position="322"/>
    </location>
</feature>